<evidence type="ECO:0000256" key="5">
    <source>
        <dbReference type="PROSITE-ProRule" id="PRU00552"/>
    </source>
</evidence>
<dbReference type="InterPro" id="IPR014014">
    <property type="entry name" value="RNA_helicase_DEAD_Q_motif"/>
</dbReference>
<feature type="compositionally biased region" description="Basic and acidic residues" evidence="6">
    <location>
        <begin position="47"/>
        <end position="59"/>
    </location>
</feature>
<evidence type="ECO:0000313" key="9">
    <source>
        <dbReference type="Proteomes" id="UP000652761"/>
    </source>
</evidence>
<dbReference type="EMBL" id="NMUH01000690">
    <property type="protein sequence ID" value="MQL83345.1"/>
    <property type="molecule type" value="Genomic_DNA"/>
</dbReference>
<feature type="domain" description="DEAD-box RNA helicase Q" evidence="7">
    <location>
        <begin position="153"/>
        <end position="179"/>
    </location>
</feature>
<keyword evidence="1" id="KW-0547">Nucleotide-binding</keyword>
<evidence type="ECO:0000259" key="7">
    <source>
        <dbReference type="PROSITE" id="PS51195"/>
    </source>
</evidence>
<dbReference type="AlphaFoldDB" id="A0A843UIM3"/>
<dbReference type="Proteomes" id="UP000652761">
    <property type="component" value="Unassembled WGS sequence"/>
</dbReference>
<keyword evidence="2" id="KW-0378">Hydrolase</keyword>
<evidence type="ECO:0000313" key="8">
    <source>
        <dbReference type="EMBL" id="MQL83345.1"/>
    </source>
</evidence>
<evidence type="ECO:0000256" key="4">
    <source>
        <dbReference type="ARBA" id="ARBA00022840"/>
    </source>
</evidence>
<dbReference type="GO" id="GO:0003724">
    <property type="term" value="F:RNA helicase activity"/>
    <property type="evidence" value="ECO:0007669"/>
    <property type="project" value="InterPro"/>
</dbReference>
<proteinExistence type="predicted"/>
<feature type="region of interest" description="Disordered" evidence="6">
    <location>
        <begin position="1"/>
        <end position="133"/>
    </location>
</feature>
<protein>
    <recommendedName>
        <fullName evidence="7">DEAD-box RNA helicase Q domain-containing protein</fullName>
    </recommendedName>
</protein>
<feature type="compositionally biased region" description="Basic and acidic residues" evidence="6">
    <location>
        <begin position="1"/>
        <end position="20"/>
    </location>
</feature>
<keyword evidence="3" id="KW-0347">Helicase</keyword>
<reference evidence="8" key="1">
    <citation type="submission" date="2017-07" db="EMBL/GenBank/DDBJ databases">
        <title>Taro Niue Genome Assembly and Annotation.</title>
        <authorList>
            <person name="Atibalentja N."/>
            <person name="Keating K."/>
            <person name="Fields C.J."/>
        </authorList>
    </citation>
    <scope>NUCLEOTIDE SEQUENCE</scope>
    <source>
        <strain evidence="8">Niue_2</strain>
        <tissue evidence="8">Leaf</tissue>
    </source>
</reference>
<feature type="non-terminal residue" evidence="8">
    <location>
        <position position="217"/>
    </location>
</feature>
<dbReference type="GO" id="GO:0016787">
    <property type="term" value="F:hydrolase activity"/>
    <property type="evidence" value="ECO:0007669"/>
    <property type="project" value="UniProtKB-KW"/>
</dbReference>
<dbReference type="InterPro" id="IPR027417">
    <property type="entry name" value="P-loop_NTPase"/>
</dbReference>
<dbReference type="GO" id="GO:0005524">
    <property type="term" value="F:ATP binding"/>
    <property type="evidence" value="ECO:0007669"/>
    <property type="project" value="UniProtKB-KW"/>
</dbReference>
<feature type="compositionally biased region" description="Basic residues" evidence="6">
    <location>
        <begin position="37"/>
        <end position="46"/>
    </location>
</feature>
<sequence>MGRRLAGDGEEAGRSGKPEPADAPCGNSCGRPEQLKMKKKKRRSKDKHAIAAEETETRTVEAAQRNGTREDDEGREIKKKKNREEVGEGGGRNLENGGEVGKKKKRKKVAGGVAWENGGDEKSGGSEEEDVVEAKGVTMSGKNAKDAKCAALNTFSESGLPAEVLDCCKKFSKPSSIQSHAWLFLLDGRDFVGIAATGSGSSVPCARAAPTRELAQQ</sequence>
<feature type="region of interest" description="Disordered" evidence="6">
    <location>
        <begin position="198"/>
        <end position="217"/>
    </location>
</feature>
<comment type="caution">
    <text evidence="8">The sequence shown here is derived from an EMBL/GenBank/DDBJ whole genome shotgun (WGS) entry which is preliminary data.</text>
</comment>
<evidence type="ECO:0000256" key="6">
    <source>
        <dbReference type="SAM" id="MobiDB-lite"/>
    </source>
</evidence>
<feature type="short sequence motif" description="Q motif" evidence="5">
    <location>
        <begin position="153"/>
        <end position="179"/>
    </location>
</feature>
<organism evidence="8 9">
    <name type="scientific">Colocasia esculenta</name>
    <name type="common">Wild taro</name>
    <name type="synonym">Arum esculentum</name>
    <dbReference type="NCBI Taxonomy" id="4460"/>
    <lineage>
        <taxon>Eukaryota</taxon>
        <taxon>Viridiplantae</taxon>
        <taxon>Streptophyta</taxon>
        <taxon>Embryophyta</taxon>
        <taxon>Tracheophyta</taxon>
        <taxon>Spermatophyta</taxon>
        <taxon>Magnoliopsida</taxon>
        <taxon>Liliopsida</taxon>
        <taxon>Araceae</taxon>
        <taxon>Aroideae</taxon>
        <taxon>Colocasieae</taxon>
        <taxon>Colocasia</taxon>
    </lineage>
</organism>
<dbReference type="PROSITE" id="PS51195">
    <property type="entry name" value="Q_MOTIF"/>
    <property type="match status" value="1"/>
</dbReference>
<accession>A0A843UIM3</accession>
<keyword evidence="9" id="KW-1185">Reference proteome</keyword>
<dbReference type="OrthoDB" id="1936911at2759"/>
<evidence type="ECO:0000256" key="1">
    <source>
        <dbReference type="ARBA" id="ARBA00022741"/>
    </source>
</evidence>
<keyword evidence="4" id="KW-0067">ATP-binding</keyword>
<evidence type="ECO:0000256" key="2">
    <source>
        <dbReference type="ARBA" id="ARBA00022801"/>
    </source>
</evidence>
<gene>
    <name evidence="8" type="ORF">Taro_015843</name>
</gene>
<dbReference type="Gene3D" id="3.40.50.300">
    <property type="entry name" value="P-loop containing nucleotide triphosphate hydrolases"/>
    <property type="match status" value="1"/>
</dbReference>
<evidence type="ECO:0000256" key="3">
    <source>
        <dbReference type="ARBA" id="ARBA00022806"/>
    </source>
</evidence>
<name>A0A843UIM3_COLES</name>
<dbReference type="SUPFAM" id="SSF52540">
    <property type="entry name" value="P-loop containing nucleoside triphosphate hydrolases"/>
    <property type="match status" value="1"/>
</dbReference>